<dbReference type="InterPro" id="IPR044880">
    <property type="entry name" value="NCX_ion-bd_dom_sf"/>
</dbReference>
<feature type="domain" description="Sodium/calcium exchanger membrane region" evidence="6">
    <location>
        <begin position="16"/>
        <end position="157"/>
    </location>
</feature>
<keyword evidence="4 5" id="KW-0472">Membrane</keyword>
<dbReference type="AlphaFoldDB" id="A0A6J6F233"/>
<organism evidence="7">
    <name type="scientific">freshwater metagenome</name>
    <dbReference type="NCBI Taxonomy" id="449393"/>
    <lineage>
        <taxon>unclassified sequences</taxon>
        <taxon>metagenomes</taxon>
        <taxon>ecological metagenomes</taxon>
    </lineage>
</organism>
<dbReference type="GO" id="GO:0005886">
    <property type="term" value="C:plasma membrane"/>
    <property type="evidence" value="ECO:0007669"/>
    <property type="project" value="TreeGrafter"/>
</dbReference>
<comment type="subcellular location">
    <subcellularLocation>
        <location evidence="1">Membrane</location>
        <topology evidence="1">Multi-pass membrane protein</topology>
    </subcellularLocation>
</comment>
<evidence type="ECO:0000259" key="6">
    <source>
        <dbReference type="Pfam" id="PF01699"/>
    </source>
</evidence>
<reference evidence="7" key="1">
    <citation type="submission" date="2020-05" db="EMBL/GenBank/DDBJ databases">
        <authorList>
            <person name="Chiriac C."/>
            <person name="Salcher M."/>
            <person name="Ghai R."/>
            <person name="Kavagutti S V."/>
        </authorList>
    </citation>
    <scope>NUCLEOTIDE SEQUENCE</scope>
</reference>
<evidence type="ECO:0000256" key="4">
    <source>
        <dbReference type="ARBA" id="ARBA00023136"/>
    </source>
</evidence>
<dbReference type="PANTHER" id="PTHR37958:SF1">
    <property type="entry name" value="SODIUM-POTASSIUM_PROTON ANTIPORTER CHAA"/>
    <property type="match status" value="1"/>
</dbReference>
<evidence type="ECO:0000256" key="3">
    <source>
        <dbReference type="ARBA" id="ARBA00022989"/>
    </source>
</evidence>
<dbReference type="InterPro" id="IPR052946">
    <property type="entry name" value="Alkaline_pH_Ca-Antiporter"/>
</dbReference>
<feature type="transmembrane region" description="Helical" evidence="5">
    <location>
        <begin position="139"/>
        <end position="158"/>
    </location>
</feature>
<keyword evidence="3 5" id="KW-1133">Transmembrane helix</keyword>
<proteinExistence type="predicted"/>
<dbReference type="GO" id="GO:0015386">
    <property type="term" value="F:potassium:proton antiporter activity"/>
    <property type="evidence" value="ECO:0007669"/>
    <property type="project" value="TreeGrafter"/>
</dbReference>
<dbReference type="PANTHER" id="PTHR37958">
    <property type="entry name" value="SODIUM-POTASSIUM/PROTON ANTIPORTER CHAA"/>
    <property type="match status" value="1"/>
</dbReference>
<name>A0A6J6F233_9ZZZZ</name>
<protein>
    <submittedName>
        <fullName evidence="7">Unannotated protein</fullName>
    </submittedName>
</protein>
<evidence type="ECO:0000256" key="1">
    <source>
        <dbReference type="ARBA" id="ARBA00004141"/>
    </source>
</evidence>
<dbReference type="Pfam" id="PF01699">
    <property type="entry name" value="Na_Ca_ex"/>
    <property type="match status" value="1"/>
</dbReference>
<evidence type="ECO:0000256" key="2">
    <source>
        <dbReference type="ARBA" id="ARBA00022692"/>
    </source>
</evidence>
<dbReference type="GO" id="GO:0015385">
    <property type="term" value="F:sodium:proton antiporter activity"/>
    <property type="evidence" value="ECO:0007669"/>
    <property type="project" value="TreeGrafter"/>
</dbReference>
<dbReference type="EMBL" id="CAEZTT010000113">
    <property type="protein sequence ID" value="CAB4581073.1"/>
    <property type="molecule type" value="Genomic_DNA"/>
</dbReference>
<evidence type="ECO:0000313" key="7">
    <source>
        <dbReference type="EMBL" id="CAB4581073.1"/>
    </source>
</evidence>
<feature type="transmembrane region" description="Helical" evidence="5">
    <location>
        <begin position="40"/>
        <end position="61"/>
    </location>
</feature>
<feature type="transmembrane region" description="Helical" evidence="5">
    <location>
        <begin position="82"/>
        <end position="105"/>
    </location>
</feature>
<accession>A0A6J6F233</accession>
<dbReference type="InterPro" id="IPR004837">
    <property type="entry name" value="NaCa_Exmemb"/>
</dbReference>
<evidence type="ECO:0000256" key="5">
    <source>
        <dbReference type="SAM" id="Phobius"/>
    </source>
</evidence>
<dbReference type="Gene3D" id="1.20.1420.30">
    <property type="entry name" value="NCX, central ion-binding region"/>
    <property type="match status" value="1"/>
</dbReference>
<feature type="transmembrane region" description="Helical" evidence="5">
    <location>
        <begin position="111"/>
        <end position="132"/>
    </location>
</feature>
<keyword evidence="2 5" id="KW-0812">Transmembrane</keyword>
<sequence length="159" mass="16733">MPYAKIPIKKDFKRSVTLLLIALIAIIGLAKVISPSVKGVVIAAGLPLFIVAVVVALVVLAPESLAAVRSAKRGDLQTSFNLAYGSALASIGLTIPALAIVSNIIDIELHLGLNSVELVLLALTFVVSVVTVSSHRVTFFQGGLHLVIFFSFLFLAFAP</sequence>
<gene>
    <name evidence="7" type="ORF">UFOPK1726_00928</name>
</gene>